<name>A0A3M9NEH4_9BACT</name>
<proteinExistence type="predicted"/>
<evidence type="ECO:0000313" key="1">
    <source>
        <dbReference type="EMBL" id="RNI35613.1"/>
    </source>
</evidence>
<dbReference type="AlphaFoldDB" id="A0A3M9NEH4"/>
<sequence>MVCLFALRPFDLIFSSVTKGIVAIKNVLLSLALIGDAQRPRIYAGMELEFLSARTVAKFIIKSSLLFLSLNKVPSARNCC</sequence>
<comment type="caution">
    <text evidence="1">The sequence shown here is derived from an EMBL/GenBank/DDBJ whole genome shotgun (WGS) entry which is preliminary data.</text>
</comment>
<organism evidence="1 2">
    <name type="scientific">Hanamia caeni</name>
    <dbReference type="NCBI Taxonomy" id="2294116"/>
    <lineage>
        <taxon>Bacteria</taxon>
        <taxon>Pseudomonadati</taxon>
        <taxon>Bacteroidota</taxon>
        <taxon>Chitinophagia</taxon>
        <taxon>Chitinophagales</taxon>
        <taxon>Chitinophagaceae</taxon>
        <taxon>Hanamia</taxon>
    </lineage>
</organism>
<keyword evidence="2" id="KW-1185">Reference proteome</keyword>
<dbReference type="Proteomes" id="UP000267223">
    <property type="component" value="Unassembled WGS sequence"/>
</dbReference>
<gene>
    <name evidence="1" type="ORF">EFY79_11625</name>
</gene>
<accession>A0A3M9NEH4</accession>
<protein>
    <submittedName>
        <fullName evidence="1">Uncharacterized protein</fullName>
    </submittedName>
</protein>
<evidence type="ECO:0000313" key="2">
    <source>
        <dbReference type="Proteomes" id="UP000267223"/>
    </source>
</evidence>
<dbReference type="EMBL" id="RJJR01000009">
    <property type="protein sequence ID" value="RNI35613.1"/>
    <property type="molecule type" value="Genomic_DNA"/>
</dbReference>
<reference evidence="1 2" key="1">
    <citation type="submission" date="2018-11" db="EMBL/GenBank/DDBJ databases">
        <title>Draft genome sequence of Ferruginibacter sp. BO-59.</title>
        <authorList>
            <person name="Im W.T."/>
        </authorList>
    </citation>
    <scope>NUCLEOTIDE SEQUENCE [LARGE SCALE GENOMIC DNA]</scope>
    <source>
        <strain evidence="1 2">BO-59</strain>
    </source>
</reference>